<dbReference type="GO" id="GO:0007268">
    <property type="term" value="P:chemical synaptic transmission"/>
    <property type="evidence" value="ECO:0007669"/>
    <property type="project" value="TreeGrafter"/>
</dbReference>
<dbReference type="GO" id="GO:0055064">
    <property type="term" value="P:chloride ion homeostasis"/>
    <property type="evidence" value="ECO:0007669"/>
    <property type="project" value="TreeGrafter"/>
</dbReference>
<dbReference type="PANTHER" id="PTHR11827">
    <property type="entry name" value="SOLUTE CARRIER FAMILY 12, CATION COTRANSPORTERS"/>
    <property type="match status" value="1"/>
</dbReference>
<evidence type="ECO:0000313" key="6">
    <source>
        <dbReference type="Proteomes" id="UP000269396"/>
    </source>
</evidence>
<reference evidence="5 6" key="1">
    <citation type="submission" date="2018-11" db="EMBL/GenBank/DDBJ databases">
        <authorList>
            <consortium name="Pathogen Informatics"/>
        </authorList>
    </citation>
    <scope>NUCLEOTIDE SEQUENCE [LARGE SCALE GENOMIC DNA]</scope>
    <source>
        <strain>Denwood</strain>
        <strain evidence="6">Zambia</strain>
    </source>
</reference>
<evidence type="ECO:0000256" key="1">
    <source>
        <dbReference type="ARBA" id="ARBA00004141"/>
    </source>
</evidence>
<evidence type="ECO:0000256" key="3">
    <source>
        <dbReference type="ARBA" id="ARBA00022989"/>
    </source>
</evidence>
<dbReference type="GO" id="GO:0055075">
    <property type="term" value="P:potassium ion homeostasis"/>
    <property type="evidence" value="ECO:0007669"/>
    <property type="project" value="TreeGrafter"/>
</dbReference>
<dbReference type="GO" id="GO:0045202">
    <property type="term" value="C:synapse"/>
    <property type="evidence" value="ECO:0007669"/>
    <property type="project" value="GOC"/>
</dbReference>
<dbReference type="AlphaFoldDB" id="A0A3P8BDJ1"/>
<keyword evidence="3" id="KW-1133">Transmembrane helix</keyword>
<name>A0A3P8BDJ1_9TREM</name>
<protein>
    <submittedName>
        <fullName evidence="5">Uncharacterized protein</fullName>
    </submittedName>
</protein>
<gene>
    <name evidence="5" type="ORF">SMTD_LOCUS393</name>
</gene>
<dbReference type="Proteomes" id="UP000269396">
    <property type="component" value="Unassembled WGS sequence"/>
</dbReference>
<evidence type="ECO:0000313" key="5">
    <source>
        <dbReference type="EMBL" id="VDO69952.1"/>
    </source>
</evidence>
<accession>A0A3P8BDJ1</accession>
<keyword evidence="6" id="KW-1185">Reference proteome</keyword>
<dbReference type="PANTHER" id="PTHR11827:SF73">
    <property type="entry name" value="KAZACHOC, ISOFORM G"/>
    <property type="match status" value="1"/>
</dbReference>
<evidence type="ECO:0000256" key="2">
    <source>
        <dbReference type="ARBA" id="ARBA00022692"/>
    </source>
</evidence>
<keyword evidence="2" id="KW-0812">Transmembrane</keyword>
<organism evidence="5 6">
    <name type="scientific">Schistosoma mattheei</name>
    <dbReference type="NCBI Taxonomy" id="31246"/>
    <lineage>
        <taxon>Eukaryota</taxon>
        <taxon>Metazoa</taxon>
        <taxon>Spiralia</taxon>
        <taxon>Lophotrochozoa</taxon>
        <taxon>Platyhelminthes</taxon>
        <taxon>Trematoda</taxon>
        <taxon>Digenea</taxon>
        <taxon>Strigeidida</taxon>
        <taxon>Schistosomatoidea</taxon>
        <taxon>Schistosomatidae</taxon>
        <taxon>Schistosoma</taxon>
    </lineage>
</organism>
<sequence>MFFNLKSFLENFFESHYREKGEAYDSIDFPADRKYGQGPNIADVTSSFMLLLGIYFPSVTEQLKFKVIFRDSSFTGICYITPADLNLLGLDWFDQLKLADGIMAGSNRSGDLTNPQKSIPLGTILAITMTSLVCILLDTKEEICKLQ</sequence>
<comment type="subcellular location">
    <subcellularLocation>
        <location evidence="1">Membrane</location>
        <topology evidence="1">Multi-pass membrane protein</topology>
    </subcellularLocation>
</comment>
<proteinExistence type="predicted"/>
<dbReference type="GO" id="GO:0006884">
    <property type="term" value="P:cell volume homeostasis"/>
    <property type="evidence" value="ECO:0007669"/>
    <property type="project" value="TreeGrafter"/>
</dbReference>
<dbReference type="GO" id="GO:1990573">
    <property type="term" value="P:potassium ion import across plasma membrane"/>
    <property type="evidence" value="ECO:0007669"/>
    <property type="project" value="TreeGrafter"/>
</dbReference>
<dbReference type="GO" id="GO:0005886">
    <property type="term" value="C:plasma membrane"/>
    <property type="evidence" value="ECO:0007669"/>
    <property type="project" value="TreeGrafter"/>
</dbReference>
<dbReference type="InterPro" id="IPR004842">
    <property type="entry name" value="SLC12A_fam"/>
</dbReference>
<keyword evidence="4" id="KW-0472">Membrane</keyword>
<dbReference type="GO" id="GO:0015379">
    <property type="term" value="F:potassium:chloride symporter activity"/>
    <property type="evidence" value="ECO:0007669"/>
    <property type="project" value="TreeGrafter"/>
</dbReference>
<evidence type="ECO:0000256" key="4">
    <source>
        <dbReference type="ARBA" id="ARBA00023136"/>
    </source>
</evidence>
<dbReference type="EMBL" id="UZAL01000333">
    <property type="protein sequence ID" value="VDO69952.1"/>
    <property type="molecule type" value="Genomic_DNA"/>
</dbReference>